<dbReference type="EMBL" id="LN890280">
    <property type="protein sequence ID" value="CUR52431.1"/>
    <property type="molecule type" value="Genomic_DNA"/>
</dbReference>
<accession>A0A128A515</accession>
<proteinExistence type="predicted"/>
<feature type="transmembrane region" description="Helical" evidence="1">
    <location>
        <begin position="53"/>
        <end position="72"/>
    </location>
</feature>
<keyword evidence="1" id="KW-1133">Transmembrane helix</keyword>
<evidence type="ECO:0000256" key="1">
    <source>
        <dbReference type="SAM" id="Phobius"/>
    </source>
</evidence>
<sequence length="82" mass="8395">MVSVGTAKLAGLVMTLGILAMAGTNLAFAQQPSCGEQAYVYNVGCLPLDTAQMVGAILVASIAGFAIVWGVAGRHHVIHNLN</sequence>
<dbReference type="Proteomes" id="UP000196239">
    <property type="component" value="Chromosome 1"/>
</dbReference>
<gene>
    <name evidence="2" type="ORF">NDEV_1669</name>
</gene>
<evidence type="ECO:0000313" key="2">
    <source>
        <dbReference type="EMBL" id="CUR52431.1"/>
    </source>
</evidence>
<evidence type="ECO:0000313" key="3">
    <source>
        <dbReference type="Proteomes" id="UP000196239"/>
    </source>
</evidence>
<reference evidence="3" key="1">
    <citation type="submission" date="2015-10" db="EMBL/GenBank/DDBJ databases">
        <authorList>
            <person name="Lehtovirta-Morley L.E."/>
            <person name="Vieille C."/>
        </authorList>
    </citation>
    <scope>NUCLEOTIDE SEQUENCE [LARGE SCALE GENOMIC DNA]</scope>
</reference>
<dbReference type="KEGG" id="ndv:NDEV_1669"/>
<keyword evidence="3" id="KW-1185">Reference proteome</keyword>
<keyword evidence="1" id="KW-0812">Transmembrane</keyword>
<name>A0A128A515_9ARCH</name>
<dbReference type="AlphaFoldDB" id="A0A128A515"/>
<protein>
    <submittedName>
        <fullName evidence="2">Uncharacterized protein</fullName>
    </submittedName>
</protein>
<organism evidence="2 3">
    <name type="scientific">Nitrosotalea devaniterrae</name>
    <dbReference type="NCBI Taxonomy" id="1078905"/>
    <lineage>
        <taxon>Archaea</taxon>
        <taxon>Nitrososphaerota</taxon>
        <taxon>Nitrososphaeria</taxon>
        <taxon>Nitrosotaleales</taxon>
        <taxon>Nitrosotaleaceae</taxon>
        <taxon>Nitrosotalea</taxon>
    </lineage>
</organism>
<keyword evidence="1" id="KW-0472">Membrane</keyword>